<gene>
    <name evidence="3" type="primary">rsbW</name>
    <name evidence="3" type="ORF">CRYO30217_03020</name>
</gene>
<dbReference type="InterPro" id="IPR050267">
    <property type="entry name" value="Anti-sigma-factor_SerPK"/>
</dbReference>
<accession>A0A916JPX9</accession>
<dbReference type="Gene3D" id="3.30.565.10">
    <property type="entry name" value="Histidine kinase-like ATPase, C-terminal domain"/>
    <property type="match status" value="1"/>
</dbReference>
<dbReference type="EC" id="2.7.11.1" evidence="3"/>
<reference evidence="3" key="1">
    <citation type="submission" date="2021-04" db="EMBL/GenBank/DDBJ databases">
        <authorList>
            <person name="Rodrigo-Torres L."/>
            <person name="Arahal R. D."/>
            <person name="Lucena T."/>
        </authorList>
    </citation>
    <scope>NUCLEOTIDE SEQUENCE</scope>
    <source>
        <strain evidence="3">AS29M-1</strain>
    </source>
</reference>
<keyword evidence="1" id="KW-0723">Serine/threonine-protein kinase</keyword>
<evidence type="ECO:0000313" key="3">
    <source>
        <dbReference type="EMBL" id="CAG5086135.1"/>
    </source>
</evidence>
<protein>
    <submittedName>
        <fullName evidence="3">Serine-protein kinase RsbW</fullName>
        <ecNumber evidence="3">2.7.11.1</ecNumber>
    </submittedName>
</protein>
<feature type="domain" description="Histidine kinase/HSP90-like ATPase" evidence="2">
    <location>
        <begin position="14"/>
        <end position="135"/>
    </location>
</feature>
<dbReference type="CDD" id="cd16936">
    <property type="entry name" value="HATPase_RsbW-like"/>
    <property type="match status" value="1"/>
</dbReference>
<evidence type="ECO:0000256" key="1">
    <source>
        <dbReference type="ARBA" id="ARBA00022527"/>
    </source>
</evidence>
<keyword evidence="4" id="KW-1185">Reference proteome</keyword>
<dbReference type="GO" id="GO:0004674">
    <property type="term" value="F:protein serine/threonine kinase activity"/>
    <property type="evidence" value="ECO:0007669"/>
    <property type="project" value="UniProtKB-KW"/>
</dbReference>
<dbReference type="PANTHER" id="PTHR35526:SF3">
    <property type="entry name" value="ANTI-SIGMA-F FACTOR RSBW"/>
    <property type="match status" value="1"/>
</dbReference>
<dbReference type="InterPro" id="IPR036890">
    <property type="entry name" value="HATPase_C_sf"/>
</dbReference>
<keyword evidence="3" id="KW-0808">Transferase</keyword>
<evidence type="ECO:0000313" key="4">
    <source>
        <dbReference type="Proteomes" id="UP000683507"/>
    </source>
</evidence>
<keyword evidence="3" id="KW-0418">Kinase</keyword>
<sequence length="139" mass="15616">MATDLLPAMHSIDFPSKAENIHLVEKLIDSVCEEHKVGEDHYGNILIAMTEAVNNAIHHGNGLNPDKKTKVEFDRTEKQIRFIVVDEGSGFDFNNLPDPTAPENLEKANGRGIFLMKNLADEINFEDDGRKVELIFNLN</sequence>
<dbReference type="PANTHER" id="PTHR35526">
    <property type="entry name" value="ANTI-SIGMA-F FACTOR RSBW-RELATED"/>
    <property type="match status" value="1"/>
</dbReference>
<name>A0A916JPX9_9FLAO</name>
<organism evidence="3 4">
    <name type="scientific">Parvicella tangerina</name>
    <dbReference type="NCBI Taxonomy" id="2829795"/>
    <lineage>
        <taxon>Bacteria</taxon>
        <taxon>Pseudomonadati</taxon>
        <taxon>Bacteroidota</taxon>
        <taxon>Flavobacteriia</taxon>
        <taxon>Flavobacteriales</taxon>
        <taxon>Parvicellaceae</taxon>
        <taxon>Parvicella</taxon>
    </lineage>
</organism>
<proteinExistence type="predicted"/>
<dbReference type="AlphaFoldDB" id="A0A916JPX9"/>
<dbReference type="RefSeq" id="WP_258543212.1">
    <property type="nucleotide sequence ID" value="NZ_OU015584.1"/>
</dbReference>
<dbReference type="Proteomes" id="UP000683507">
    <property type="component" value="Chromosome"/>
</dbReference>
<dbReference type="KEGG" id="ptan:CRYO30217_03020"/>
<dbReference type="SUPFAM" id="SSF55874">
    <property type="entry name" value="ATPase domain of HSP90 chaperone/DNA topoisomerase II/histidine kinase"/>
    <property type="match status" value="1"/>
</dbReference>
<dbReference type="Pfam" id="PF13581">
    <property type="entry name" value="HATPase_c_2"/>
    <property type="match status" value="1"/>
</dbReference>
<evidence type="ECO:0000259" key="2">
    <source>
        <dbReference type="Pfam" id="PF13581"/>
    </source>
</evidence>
<dbReference type="EMBL" id="OU015584">
    <property type="protein sequence ID" value="CAG5086135.1"/>
    <property type="molecule type" value="Genomic_DNA"/>
</dbReference>
<dbReference type="InterPro" id="IPR003594">
    <property type="entry name" value="HATPase_dom"/>
</dbReference>